<sequence length="257" mass="27885">MASDQIAGQIQSTKSLCVSPSWLNTFLSSSSNGQRNIPISALAKTALFRILASDIRDSLSTNPESVFPVDIYDPNVQERRLHGPIPVQVLDIEDIGTSLWSQIETIERVERGEAIRGREIVRTVAVGEDPETSENNRVNNNNGPAGSTNASGSSGYGPHRLILQDAVGTKAVAIEMQRIEGISLEKLSIGSKIVLCNVTVARGMVLLTPESANMLGGKIESLDRPWREGRKTRLLERVAATEGEQTQANGNTTARRR</sequence>
<feature type="compositionally biased region" description="Polar residues" evidence="3">
    <location>
        <begin position="143"/>
        <end position="153"/>
    </location>
</feature>
<feature type="domain" description="RMI1 N-terminal" evidence="5">
    <location>
        <begin position="11"/>
        <end position="58"/>
    </location>
</feature>
<dbReference type="InterPro" id="IPR013894">
    <property type="entry name" value="RMI1_OB"/>
</dbReference>
<evidence type="ECO:0000256" key="1">
    <source>
        <dbReference type="ARBA" id="ARBA00006395"/>
    </source>
</evidence>
<dbReference type="PANTHER" id="PTHR14790">
    <property type="entry name" value="RECQ-MEDIATED GENOME INSTABILITY PROTEIN 1 RMI1"/>
    <property type="match status" value="1"/>
</dbReference>
<dbReference type="Proteomes" id="UP001141434">
    <property type="component" value="Unassembled WGS sequence"/>
</dbReference>
<dbReference type="GeneID" id="81390529"/>
<dbReference type="EMBL" id="JAPMSZ010000001">
    <property type="protein sequence ID" value="KAJ5115019.1"/>
    <property type="molecule type" value="Genomic_DNA"/>
</dbReference>
<feature type="region of interest" description="Disordered" evidence="3">
    <location>
        <begin position="126"/>
        <end position="154"/>
    </location>
</feature>
<comment type="caution">
    <text evidence="6">The sequence shown here is derived from an EMBL/GenBank/DDBJ whole genome shotgun (WGS) entry which is preliminary data.</text>
</comment>
<evidence type="ECO:0000259" key="5">
    <source>
        <dbReference type="Pfam" id="PF21000"/>
    </source>
</evidence>
<dbReference type="SMART" id="SM01161">
    <property type="entry name" value="DUF1767"/>
    <property type="match status" value="1"/>
</dbReference>
<feature type="region of interest" description="Disordered" evidence="3">
    <location>
        <begin position="238"/>
        <end position="257"/>
    </location>
</feature>
<dbReference type="Pfam" id="PF21000">
    <property type="entry name" value="RMI1_N_N"/>
    <property type="match status" value="1"/>
</dbReference>
<organism evidence="6 7">
    <name type="scientific">Penicillium alfredii</name>
    <dbReference type="NCBI Taxonomy" id="1506179"/>
    <lineage>
        <taxon>Eukaryota</taxon>
        <taxon>Fungi</taxon>
        <taxon>Dikarya</taxon>
        <taxon>Ascomycota</taxon>
        <taxon>Pezizomycotina</taxon>
        <taxon>Eurotiomycetes</taxon>
        <taxon>Eurotiomycetidae</taxon>
        <taxon>Eurotiales</taxon>
        <taxon>Aspergillaceae</taxon>
        <taxon>Penicillium</taxon>
    </lineage>
</organism>
<dbReference type="GO" id="GO:0000712">
    <property type="term" value="P:resolution of meiotic recombination intermediates"/>
    <property type="evidence" value="ECO:0007669"/>
    <property type="project" value="TreeGrafter"/>
</dbReference>
<feature type="compositionally biased region" description="Polar residues" evidence="3">
    <location>
        <begin position="243"/>
        <end position="257"/>
    </location>
</feature>
<evidence type="ECO:0000259" key="4">
    <source>
        <dbReference type="Pfam" id="PF08585"/>
    </source>
</evidence>
<name>A0A9W9KQ19_9EURO</name>
<dbReference type="GO" id="GO:0000724">
    <property type="term" value="P:double-strand break repair via homologous recombination"/>
    <property type="evidence" value="ECO:0007669"/>
    <property type="project" value="TreeGrafter"/>
</dbReference>
<dbReference type="AlphaFoldDB" id="A0A9W9KQ19"/>
<protein>
    <recommendedName>
        <fullName evidence="2">RecQ-mediated genome instability protein 1</fullName>
    </recommendedName>
</protein>
<reference evidence="6" key="2">
    <citation type="journal article" date="2023" name="IMA Fungus">
        <title>Comparative genomic study of the Penicillium genus elucidates a diverse pangenome and 15 lateral gene transfer events.</title>
        <authorList>
            <person name="Petersen C."/>
            <person name="Sorensen T."/>
            <person name="Nielsen M.R."/>
            <person name="Sondergaard T.E."/>
            <person name="Sorensen J.L."/>
            <person name="Fitzpatrick D.A."/>
            <person name="Frisvad J.C."/>
            <person name="Nielsen K.L."/>
        </authorList>
    </citation>
    <scope>NUCLEOTIDE SEQUENCE</scope>
    <source>
        <strain evidence="6">IBT 34128</strain>
    </source>
</reference>
<dbReference type="OrthoDB" id="341511at2759"/>
<evidence type="ECO:0000313" key="7">
    <source>
        <dbReference type="Proteomes" id="UP001141434"/>
    </source>
</evidence>
<comment type="similarity">
    <text evidence="1">Belongs to the RMI1 family.</text>
</comment>
<dbReference type="Pfam" id="PF08585">
    <property type="entry name" value="RMI1_N_C"/>
    <property type="match status" value="1"/>
</dbReference>
<dbReference type="PANTHER" id="PTHR14790:SF15">
    <property type="entry name" value="RECQ-MEDIATED GENOME INSTABILITY PROTEIN 1"/>
    <property type="match status" value="1"/>
</dbReference>
<dbReference type="Gene3D" id="2.40.50.770">
    <property type="entry name" value="RecQ-mediated genome instability protein Rmi1, C-terminal domain"/>
    <property type="match status" value="1"/>
</dbReference>
<dbReference type="GO" id="GO:0031422">
    <property type="term" value="C:RecQ family helicase-topoisomerase III complex"/>
    <property type="evidence" value="ECO:0007669"/>
    <property type="project" value="TreeGrafter"/>
</dbReference>
<accession>A0A9W9KQ19</accession>
<dbReference type="GO" id="GO:0016604">
    <property type="term" value="C:nuclear body"/>
    <property type="evidence" value="ECO:0007669"/>
    <property type="project" value="TreeGrafter"/>
</dbReference>
<feature type="domain" description="RecQ mediated genome instability protein 1 OB-fold" evidence="4">
    <location>
        <begin position="68"/>
        <end position="230"/>
    </location>
</feature>
<keyword evidence="7" id="KW-1185">Reference proteome</keyword>
<gene>
    <name evidence="6" type="ORF">NUU61_000778</name>
</gene>
<evidence type="ECO:0000256" key="3">
    <source>
        <dbReference type="SAM" id="MobiDB-lite"/>
    </source>
</evidence>
<reference evidence="6" key="1">
    <citation type="submission" date="2022-11" db="EMBL/GenBank/DDBJ databases">
        <authorList>
            <person name="Petersen C."/>
        </authorList>
    </citation>
    <scope>NUCLEOTIDE SEQUENCE</scope>
    <source>
        <strain evidence="6">IBT 34128</strain>
    </source>
</reference>
<dbReference type="InterPro" id="IPR049363">
    <property type="entry name" value="RMI1_N"/>
</dbReference>
<proteinExistence type="inferred from homology"/>
<evidence type="ECO:0000313" key="6">
    <source>
        <dbReference type="EMBL" id="KAJ5115019.1"/>
    </source>
</evidence>
<dbReference type="RefSeq" id="XP_056516211.1">
    <property type="nucleotide sequence ID" value="XM_056651361.1"/>
</dbReference>
<evidence type="ECO:0000256" key="2">
    <source>
        <dbReference type="ARBA" id="ARBA00018987"/>
    </source>
</evidence>
<dbReference type="InterPro" id="IPR042470">
    <property type="entry name" value="RMI1_N_C_sf"/>
</dbReference>